<protein>
    <submittedName>
        <fullName evidence="1">Uncharacterized protein</fullName>
    </submittedName>
</protein>
<dbReference type="AlphaFoldDB" id="A0A858PYI9"/>
<reference evidence="1 2" key="1">
    <citation type="journal article" date="2020" name="Pathogens">
        <title>First Whole Genome Sequence of Anaplasma platys, an Obligate Intracellular Rickettsial Pathogen of Dogs.</title>
        <authorList>
            <person name="Llanes A."/>
            <person name="Rajeev S."/>
        </authorList>
    </citation>
    <scope>NUCLEOTIDE SEQUENCE [LARGE SCALE GENOMIC DNA]</scope>
    <source>
        <strain evidence="1 2">S3</strain>
    </source>
</reference>
<sequence length="63" mass="7134">MGFSFERMRCPMTYKKTSTAGIATSFNPLVGEQSLTLKGDTRKIRELTPRERLISAVQAKKKQ</sequence>
<dbReference type="KEGG" id="aplt:ANPL_02905"/>
<proteinExistence type="predicted"/>
<keyword evidence="2" id="KW-1185">Reference proteome</keyword>
<evidence type="ECO:0000313" key="2">
    <source>
        <dbReference type="Proteomes" id="UP000500930"/>
    </source>
</evidence>
<dbReference type="EMBL" id="CP046391">
    <property type="protein sequence ID" value="QJC27637.1"/>
    <property type="molecule type" value="Genomic_DNA"/>
</dbReference>
<evidence type="ECO:0000313" key="1">
    <source>
        <dbReference type="EMBL" id="QJC27637.1"/>
    </source>
</evidence>
<gene>
    <name evidence="1" type="ORF">ANPL_02905</name>
</gene>
<dbReference type="Proteomes" id="UP000500930">
    <property type="component" value="Chromosome"/>
</dbReference>
<organism evidence="1 2">
    <name type="scientific">Anaplasma platys</name>
    <dbReference type="NCBI Taxonomy" id="949"/>
    <lineage>
        <taxon>Bacteria</taxon>
        <taxon>Pseudomonadati</taxon>
        <taxon>Pseudomonadota</taxon>
        <taxon>Alphaproteobacteria</taxon>
        <taxon>Rickettsiales</taxon>
        <taxon>Anaplasmataceae</taxon>
        <taxon>Anaplasma</taxon>
    </lineage>
</organism>
<name>A0A858PYI9_9RICK</name>
<accession>A0A858PYI9</accession>